<gene>
    <name evidence="2" type="ORF">M0R45_007983</name>
</gene>
<organism evidence="2 3">
    <name type="scientific">Rubus argutus</name>
    <name type="common">Southern blackberry</name>
    <dbReference type="NCBI Taxonomy" id="59490"/>
    <lineage>
        <taxon>Eukaryota</taxon>
        <taxon>Viridiplantae</taxon>
        <taxon>Streptophyta</taxon>
        <taxon>Embryophyta</taxon>
        <taxon>Tracheophyta</taxon>
        <taxon>Spermatophyta</taxon>
        <taxon>Magnoliopsida</taxon>
        <taxon>eudicotyledons</taxon>
        <taxon>Gunneridae</taxon>
        <taxon>Pentapetalae</taxon>
        <taxon>rosids</taxon>
        <taxon>fabids</taxon>
        <taxon>Rosales</taxon>
        <taxon>Rosaceae</taxon>
        <taxon>Rosoideae</taxon>
        <taxon>Rosoideae incertae sedis</taxon>
        <taxon>Rubus</taxon>
    </lineage>
</organism>
<proteinExistence type="predicted"/>
<evidence type="ECO:0000256" key="1">
    <source>
        <dbReference type="SAM" id="MobiDB-lite"/>
    </source>
</evidence>
<reference evidence="2 3" key="1">
    <citation type="journal article" date="2023" name="G3 (Bethesda)">
        <title>A chromosome-length genome assembly and annotation of blackberry (Rubus argutus, cv. 'Hillquist').</title>
        <authorList>
            <person name="Bruna T."/>
            <person name="Aryal R."/>
            <person name="Dudchenko O."/>
            <person name="Sargent D.J."/>
            <person name="Mead D."/>
            <person name="Buti M."/>
            <person name="Cavallini A."/>
            <person name="Hytonen T."/>
            <person name="Andres J."/>
            <person name="Pham M."/>
            <person name="Weisz D."/>
            <person name="Mascagni F."/>
            <person name="Usai G."/>
            <person name="Natali L."/>
            <person name="Bassil N."/>
            <person name="Fernandez G.E."/>
            <person name="Lomsadze A."/>
            <person name="Armour M."/>
            <person name="Olukolu B."/>
            <person name="Poorten T."/>
            <person name="Britton C."/>
            <person name="Davik J."/>
            <person name="Ashrafi H."/>
            <person name="Aiden E.L."/>
            <person name="Borodovsky M."/>
            <person name="Worthington M."/>
        </authorList>
    </citation>
    <scope>NUCLEOTIDE SEQUENCE [LARGE SCALE GENOMIC DNA]</scope>
    <source>
        <strain evidence="2">PI 553951</strain>
    </source>
</reference>
<evidence type="ECO:0000313" key="2">
    <source>
        <dbReference type="EMBL" id="KAK9942311.1"/>
    </source>
</evidence>
<feature type="region of interest" description="Disordered" evidence="1">
    <location>
        <begin position="15"/>
        <end position="41"/>
    </location>
</feature>
<evidence type="ECO:0000313" key="3">
    <source>
        <dbReference type="Proteomes" id="UP001457282"/>
    </source>
</evidence>
<protein>
    <submittedName>
        <fullName evidence="2">Uncharacterized protein</fullName>
    </submittedName>
</protein>
<dbReference type="AlphaFoldDB" id="A0AAW1Y1G5"/>
<name>A0AAW1Y1G5_RUBAR</name>
<feature type="compositionally biased region" description="Low complexity" evidence="1">
    <location>
        <begin position="25"/>
        <end position="38"/>
    </location>
</feature>
<sequence>MGPCLLQLHNAAANSHTQPPIFTTAAKPRAAAREASSSHQLQLCSQETTFQLLRPPPSPCCRRFNLQSTPSTAQHHRAQLSPCSSLPLQSITISSSSTPQSP</sequence>
<comment type="caution">
    <text evidence="2">The sequence shown here is derived from an EMBL/GenBank/DDBJ whole genome shotgun (WGS) entry which is preliminary data.</text>
</comment>
<keyword evidence="3" id="KW-1185">Reference proteome</keyword>
<dbReference type="Proteomes" id="UP001457282">
    <property type="component" value="Unassembled WGS sequence"/>
</dbReference>
<dbReference type="EMBL" id="JBEDUW010000002">
    <property type="protein sequence ID" value="KAK9942311.1"/>
    <property type="molecule type" value="Genomic_DNA"/>
</dbReference>
<accession>A0AAW1Y1G5</accession>